<reference evidence="2" key="1">
    <citation type="submission" date="2021-01" db="EMBL/GenBank/DDBJ databases">
        <authorList>
            <person name="Corre E."/>
            <person name="Pelletier E."/>
            <person name="Niang G."/>
            <person name="Scheremetjew M."/>
            <person name="Finn R."/>
            <person name="Kale V."/>
            <person name="Holt S."/>
            <person name="Cochrane G."/>
            <person name="Meng A."/>
            <person name="Brown T."/>
            <person name="Cohen L."/>
        </authorList>
    </citation>
    <scope>NUCLEOTIDE SEQUENCE</scope>
    <source>
        <strain evidence="2">UTEX LB 985</strain>
    </source>
</reference>
<dbReference type="AlphaFoldDB" id="A0A7S2DJ32"/>
<protein>
    <submittedName>
        <fullName evidence="2">Uncharacterized protein</fullName>
    </submittedName>
</protein>
<proteinExistence type="predicted"/>
<dbReference type="EMBL" id="HBGU01032774">
    <property type="protein sequence ID" value="CAD9456049.1"/>
    <property type="molecule type" value="Transcribed_RNA"/>
</dbReference>
<name>A0A7S2DJ32_9EUKA</name>
<evidence type="ECO:0000313" key="2">
    <source>
        <dbReference type="EMBL" id="CAD9456049.1"/>
    </source>
</evidence>
<dbReference type="InterPro" id="IPR010736">
    <property type="entry name" value="SHIPPO-rpt"/>
</dbReference>
<feature type="region of interest" description="Disordered" evidence="1">
    <location>
        <begin position="1"/>
        <end position="72"/>
    </location>
</feature>
<feature type="region of interest" description="Disordered" evidence="1">
    <location>
        <begin position="230"/>
        <end position="254"/>
    </location>
</feature>
<sequence length="361" mass="37549">MQDAKSPGMAASSSAPVLSNSPYAASLTGSRPKKPAKWTPPPGAFNNPDLPQFTMPGPGRYTPSHLSSSVKPRVTAARFGSEDRFKYLGPQTPLEETSSGMASGYCPQAVASPGPGYLPQYGLVHSASRQSAFSVERRDTSGIGPGTGASVAPGPGLYNPTEKMCSHRRNNTPGGAFLADDRHKYLGQVDADSGMVRQTYGPGPAYKPGNNLAIGAKTWDAASVKPRASTVAFGGRGPGTIRKPPSLKTESPGPGSYEMGTTMADLATLSSKPRAPGYGFGSSVRGDSTFVDSMKCYHGKVPIDMTNANKSDVSPGPGYHPSIEGVRAAKQKALFGTAKRTTPGLAPVAPFNLDPVPTYGQ</sequence>
<feature type="compositionally biased region" description="Polar residues" evidence="1">
    <location>
        <begin position="11"/>
        <end position="29"/>
    </location>
</feature>
<feature type="region of interest" description="Disordered" evidence="1">
    <location>
        <begin position="136"/>
        <end position="155"/>
    </location>
</feature>
<accession>A0A7S2DJ32</accession>
<dbReference type="Pfam" id="PF07004">
    <property type="entry name" value="SHIPPO-rpt"/>
    <property type="match status" value="3"/>
</dbReference>
<evidence type="ECO:0000256" key="1">
    <source>
        <dbReference type="SAM" id="MobiDB-lite"/>
    </source>
</evidence>
<organism evidence="2">
    <name type="scientific">Haptolina brevifila</name>
    <dbReference type="NCBI Taxonomy" id="156173"/>
    <lineage>
        <taxon>Eukaryota</taxon>
        <taxon>Haptista</taxon>
        <taxon>Haptophyta</taxon>
        <taxon>Prymnesiophyceae</taxon>
        <taxon>Prymnesiales</taxon>
        <taxon>Prymnesiaceae</taxon>
        <taxon>Haptolina</taxon>
    </lineage>
</organism>
<gene>
    <name evidence="2" type="ORF">CBRE1094_LOCUS17877</name>
</gene>